<name>A0A0R3N943_9BRAD</name>
<proteinExistence type="predicted"/>
<dbReference type="Proteomes" id="UP000052023">
    <property type="component" value="Unassembled WGS sequence"/>
</dbReference>
<comment type="caution">
    <text evidence="2">The sequence shown here is derived from an EMBL/GenBank/DDBJ whole genome shotgun (WGS) entry which is preliminary data.</text>
</comment>
<evidence type="ECO:0000256" key="1">
    <source>
        <dbReference type="SAM" id="Phobius"/>
    </source>
</evidence>
<keyword evidence="1" id="KW-0812">Transmembrane</keyword>
<protein>
    <submittedName>
        <fullName evidence="2">Uncharacterized protein</fullName>
    </submittedName>
</protein>
<dbReference type="OrthoDB" id="5514977at2"/>
<reference evidence="2 3" key="1">
    <citation type="submission" date="2014-03" db="EMBL/GenBank/DDBJ databases">
        <title>Bradyrhizobium valentinum sp. nov., isolated from effective nodules of Lupinus mariae-josephae, a lupine endemic of basic-lime soils in Eastern Spain.</title>
        <authorList>
            <person name="Duran D."/>
            <person name="Rey L."/>
            <person name="Navarro A."/>
            <person name="Busquets A."/>
            <person name="Imperial J."/>
            <person name="Ruiz-Argueso T."/>
        </authorList>
    </citation>
    <scope>NUCLEOTIDE SEQUENCE [LARGE SCALE GENOMIC DNA]</scope>
    <source>
        <strain evidence="2 3">Ro19</strain>
    </source>
</reference>
<feature type="transmembrane region" description="Helical" evidence="1">
    <location>
        <begin position="15"/>
        <end position="36"/>
    </location>
</feature>
<dbReference type="AlphaFoldDB" id="A0A0R3N943"/>
<accession>A0A0R3N943</accession>
<evidence type="ECO:0000313" key="3">
    <source>
        <dbReference type="Proteomes" id="UP000052023"/>
    </source>
</evidence>
<organism evidence="2 3">
    <name type="scientific">Bradyrhizobium retamae</name>
    <dbReference type="NCBI Taxonomy" id="1300035"/>
    <lineage>
        <taxon>Bacteria</taxon>
        <taxon>Pseudomonadati</taxon>
        <taxon>Pseudomonadota</taxon>
        <taxon>Alphaproteobacteria</taxon>
        <taxon>Hyphomicrobiales</taxon>
        <taxon>Nitrobacteraceae</taxon>
        <taxon>Bradyrhizobium</taxon>
    </lineage>
</organism>
<keyword evidence="3" id="KW-1185">Reference proteome</keyword>
<sequence length="123" mass="12798">MRIPAILQGEARTRLLQGIAFGAVATMAIGFIWGGWVTGGTARTMSAMAESSGRMSVLVPMCVAQFTAADGAVAKFKATGTYSRDNVISEFVKTVASTSMDYSFARACATGVEAELSKTAAKS</sequence>
<dbReference type="RefSeq" id="WP_057842875.1">
    <property type="nucleotide sequence ID" value="NZ_LLYA01000079.1"/>
</dbReference>
<evidence type="ECO:0000313" key="2">
    <source>
        <dbReference type="EMBL" id="KRR28667.1"/>
    </source>
</evidence>
<dbReference type="EMBL" id="LLYA01000079">
    <property type="protein sequence ID" value="KRR28667.1"/>
    <property type="molecule type" value="Genomic_DNA"/>
</dbReference>
<keyword evidence="1" id="KW-0472">Membrane</keyword>
<keyword evidence="1" id="KW-1133">Transmembrane helix</keyword>
<gene>
    <name evidence="2" type="ORF">CQ13_20620</name>
</gene>